<evidence type="ECO:0000313" key="1">
    <source>
        <dbReference type="EMBL" id="JAE34343.1"/>
    </source>
</evidence>
<reference evidence="1" key="1">
    <citation type="submission" date="2014-09" db="EMBL/GenBank/DDBJ databases">
        <authorList>
            <person name="Magalhaes I.L.F."/>
            <person name="Oliveira U."/>
            <person name="Santos F.R."/>
            <person name="Vidigal T.H.D.A."/>
            <person name="Brescovit A.D."/>
            <person name="Santos A.J."/>
        </authorList>
    </citation>
    <scope>NUCLEOTIDE SEQUENCE</scope>
    <source>
        <tissue evidence="1">Shoot tissue taken approximately 20 cm above the soil surface</tissue>
    </source>
</reference>
<organism evidence="1">
    <name type="scientific">Arundo donax</name>
    <name type="common">Giant reed</name>
    <name type="synonym">Donax arundinaceus</name>
    <dbReference type="NCBI Taxonomy" id="35708"/>
    <lineage>
        <taxon>Eukaryota</taxon>
        <taxon>Viridiplantae</taxon>
        <taxon>Streptophyta</taxon>
        <taxon>Embryophyta</taxon>
        <taxon>Tracheophyta</taxon>
        <taxon>Spermatophyta</taxon>
        <taxon>Magnoliopsida</taxon>
        <taxon>Liliopsida</taxon>
        <taxon>Poales</taxon>
        <taxon>Poaceae</taxon>
        <taxon>PACMAD clade</taxon>
        <taxon>Arundinoideae</taxon>
        <taxon>Arundineae</taxon>
        <taxon>Arundo</taxon>
    </lineage>
</organism>
<dbReference type="AlphaFoldDB" id="A0A0A9S3E3"/>
<sequence>MAMGDCCQNQKQPLPRHKVSSQIQAALLDWLGPQHTD</sequence>
<reference evidence="1" key="2">
    <citation type="journal article" date="2015" name="Data Brief">
        <title>Shoot transcriptome of the giant reed, Arundo donax.</title>
        <authorList>
            <person name="Barrero R.A."/>
            <person name="Guerrero F.D."/>
            <person name="Moolhuijzen P."/>
            <person name="Goolsby J.A."/>
            <person name="Tidwell J."/>
            <person name="Bellgard S.E."/>
            <person name="Bellgard M.I."/>
        </authorList>
    </citation>
    <scope>NUCLEOTIDE SEQUENCE</scope>
    <source>
        <tissue evidence="1">Shoot tissue taken approximately 20 cm above the soil surface</tissue>
    </source>
</reference>
<dbReference type="EMBL" id="GBRH01163553">
    <property type="protein sequence ID" value="JAE34343.1"/>
    <property type="molecule type" value="Transcribed_RNA"/>
</dbReference>
<accession>A0A0A9S3E3</accession>
<proteinExistence type="predicted"/>
<protein>
    <submittedName>
        <fullName evidence="1">EMB2730 (EMBRYO DEFECTIVE 2730)</fullName>
    </submittedName>
</protein>
<name>A0A0A9S3E3_ARUDO</name>